<reference evidence="1 2" key="1">
    <citation type="submission" date="2019-03" db="EMBL/GenBank/DDBJ databases">
        <title>Genomic Encyclopedia of Type Strains, Phase IV (KMG-IV): sequencing the most valuable type-strain genomes for metagenomic binning, comparative biology and taxonomic classification.</title>
        <authorList>
            <person name="Goeker M."/>
        </authorList>
    </citation>
    <scope>NUCLEOTIDE SEQUENCE [LARGE SCALE GENOMIC DNA]</scope>
    <source>
        <strain evidence="1 2">DSM 21944</strain>
    </source>
</reference>
<dbReference type="AlphaFoldDB" id="A0A4R3LD03"/>
<dbReference type="SUPFAM" id="SSF56935">
    <property type="entry name" value="Porins"/>
    <property type="match status" value="1"/>
</dbReference>
<accession>A0A4R3LD03</accession>
<keyword evidence="2" id="KW-1185">Reference proteome</keyword>
<dbReference type="Gene3D" id="2.40.160.10">
    <property type="entry name" value="Porin"/>
    <property type="match status" value="1"/>
</dbReference>
<gene>
    <name evidence="1" type="ORF">EDC25_11170</name>
</gene>
<comment type="caution">
    <text evidence="1">The sequence shown here is derived from an EMBL/GenBank/DDBJ whole genome shotgun (WGS) entry which is preliminary data.</text>
</comment>
<dbReference type="RefSeq" id="WP_164483875.1">
    <property type="nucleotide sequence ID" value="NZ_JBHLWF010000004.1"/>
</dbReference>
<dbReference type="Proteomes" id="UP000294599">
    <property type="component" value="Unassembled WGS sequence"/>
</dbReference>
<organism evidence="1 2">
    <name type="scientific">Pseudofulvimonas gallinarii</name>
    <dbReference type="NCBI Taxonomy" id="634155"/>
    <lineage>
        <taxon>Bacteria</taxon>
        <taxon>Pseudomonadati</taxon>
        <taxon>Pseudomonadota</taxon>
        <taxon>Gammaproteobacteria</taxon>
        <taxon>Lysobacterales</taxon>
        <taxon>Rhodanobacteraceae</taxon>
        <taxon>Pseudofulvimonas</taxon>
    </lineage>
</organism>
<sequence length="324" mass="34884">MQYQALHAGPLDDDGFRRQRVAATLVSPQGIAFKVDYDFAAGTWADVALQVPFTGAQRLRIGQVKAPLGLETFGSHRDVALLERASLSTLLPGRRVGVKWSAARGASHYTVFAAGDSLDRQERGAGLYARATRAFGASTEWVSCTWVSAADVTGVGSLRLRGRPDVSGLPLVGADSGEIDQPDRVDRIALEAAWDRGPWTVQAEYARLRAYRERSATAAGPLPDIDGAGTYLMASWRPGGQSRSYRDGLFRSATGSSAAGVFELVARLSWLSVEDQAGRTQAGRSTALGASWSFASRWRLQAQVSTSPDDDAGAIHGLRLHYRF</sequence>
<dbReference type="Pfam" id="PF07396">
    <property type="entry name" value="Porin_O_P"/>
    <property type="match status" value="1"/>
</dbReference>
<evidence type="ECO:0000313" key="1">
    <source>
        <dbReference type="EMBL" id="TCS97789.1"/>
    </source>
</evidence>
<dbReference type="InterPro" id="IPR010870">
    <property type="entry name" value="Porin_O/P"/>
</dbReference>
<dbReference type="InterPro" id="IPR023614">
    <property type="entry name" value="Porin_dom_sf"/>
</dbReference>
<evidence type="ECO:0000313" key="2">
    <source>
        <dbReference type="Proteomes" id="UP000294599"/>
    </source>
</evidence>
<proteinExistence type="predicted"/>
<name>A0A4R3LD03_9GAMM</name>
<protein>
    <submittedName>
        <fullName evidence="1">Phosphate-selective porin OprO/OprP</fullName>
    </submittedName>
</protein>
<dbReference type="EMBL" id="SMAF01000011">
    <property type="protein sequence ID" value="TCS97789.1"/>
    <property type="molecule type" value="Genomic_DNA"/>
</dbReference>